<proteinExistence type="predicted"/>
<organism evidence="3">
    <name type="scientific">Melampsora larici-populina (strain 98AG31 / pathotype 3-4-7)</name>
    <name type="common">Poplar leaf rust fungus</name>
    <dbReference type="NCBI Taxonomy" id="747676"/>
    <lineage>
        <taxon>Eukaryota</taxon>
        <taxon>Fungi</taxon>
        <taxon>Dikarya</taxon>
        <taxon>Basidiomycota</taxon>
        <taxon>Pucciniomycotina</taxon>
        <taxon>Pucciniomycetes</taxon>
        <taxon>Pucciniales</taxon>
        <taxon>Melampsoraceae</taxon>
        <taxon>Melampsora</taxon>
    </lineage>
</organism>
<name>F4SEI0_MELLP</name>
<dbReference type="InParanoid" id="F4SEI0"/>
<sequence length="175" mass="19998">MSNIDAIISELESTGFTWTSDSIKGLLYQLRMPAEMTKEINKDLDNRYDDKKPNFKLDDVKNAIQIHLAREKTASETISINSLSSSIEAFSFKTPQRMQSQNRQNTPNRFTTPLNNNHRSTQFQYAYRNTPMNADLKARWRRGPETITHKNDARLASEDKPLSIPSSAHPNIKAA</sequence>
<evidence type="ECO:0000256" key="1">
    <source>
        <dbReference type="SAM" id="MobiDB-lite"/>
    </source>
</evidence>
<feature type="compositionally biased region" description="Basic and acidic residues" evidence="1">
    <location>
        <begin position="147"/>
        <end position="161"/>
    </location>
</feature>
<dbReference type="KEGG" id="mlr:MELLADRAFT_70323"/>
<keyword evidence="3" id="KW-1185">Reference proteome</keyword>
<dbReference type="HOGENOM" id="CLU_1532948_0_0_1"/>
<reference evidence="3" key="1">
    <citation type="journal article" date="2011" name="Proc. Natl. Acad. Sci. U.S.A.">
        <title>Obligate biotrophy features unraveled by the genomic analysis of rust fungi.</title>
        <authorList>
            <person name="Duplessis S."/>
            <person name="Cuomo C.A."/>
            <person name="Lin Y.-C."/>
            <person name="Aerts A."/>
            <person name="Tisserant E."/>
            <person name="Veneault-Fourrey C."/>
            <person name="Joly D.L."/>
            <person name="Hacquard S."/>
            <person name="Amselem J."/>
            <person name="Cantarel B.L."/>
            <person name="Chiu R."/>
            <person name="Coutinho P.M."/>
            <person name="Feau N."/>
            <person name="Field M."/>
            <person name="Frey P."/>
            <person name="Gelhaye E."/>
            <person name="Goldberg J."/>
            <person name="Grabherr M.G."/>
            <person name="Kodira C.D."/>
            <person name="Kohler A."/>
            <person name="Kuees U."/>
            <person name="Lindquist E.A."/>
            <person name="Lucas S.M."/>
            <person name="Mago R."/>
            <person name="Mauceli E."/>
            <person name="Morin E."/>
            <person name="Murat C."/>
            <person name="Pangilinan J.L."/>
            <person name="Park R."/>
            <person name="Pearson M."/>
            <person name="Quesneville H."/>
            <person name="Rouhier N."/>
            <person name="Sakthikumar S."/>
            <person name="Salamov A.A."/>
            <person name="Schmutz J."/>
            <person name="Selles B."/>
            <person name="Shapiro H."/>
            <person name="Tanguay P."/>
            <person name="Tuskan G.A."/>
            <person name="Henrissat B."/>
            <person name="Van de Peer Y."/>
            <person name="Rouze P."/>
            <person name="Ellis J.G."/>
            <person name="Dodds P.N."/>
            <person name="Schein J.E."/>
            <person name="Zhong S."/>
            <person name="Hamelin R.C."/>
            <person name="Grigoriev I.V."/>
            <person name="Szabo L.J."/>
            <person name="Martin F."/>
        </authorList>
    </citation>
    <scope>NUCLEOTIDE SEQUENCE [LARGE SCALE GENOMIC DNA]</scope>
    <source>
        <strain evidence="3">98AG31 / pathotype 3-4-7</strain>
    </source>
</reference>
<dbReference type="Proteomes" id="UP000001072">
    <property type="component" value="Unassembled WGS sequence"/>
</dbReference>
<dbReference type="GeneID" id="18931493"/>
<feature type="region of interest" description="Disordered" evidence="1">
    <location>
        <begin position="95"/>
        <end position="117"/>
    </location>
</feature>
<accession>F4SEI0</accession>
<dbReference type="VEuPathDB" id="FungiDB:MELLADRAFT_70323"/>
<dbReference type="RefSeq" id="XP_007419784.1">
    <property type="nucleotide sequence ID" value="XM_007419722.1"/>
</dbReference>
<dbReference type="EMBL" id="GL883465">
    <property type="protein sequence ID" value="EGF96947.1"/>
    <property type="molecule type" value="Genomic_DNA"/>
</dbReference>
<evidence type="ECO:0000313" key="2">
    <source>
        <dbReference type="EMBL" id="EGF96947.1"/>
    </source>
</evidence>
<dbReference type="AlphaFoldDB" id="F4SEI0"/>
<protein>
    <submittedName>
        <fullName evidence="2">Uncharacterized protein</fullName>
    </submittedName>
</protein>
<evidence type="ECO:0000313" key="3">
    <source>
        <dbReference type="Proteomes" id="UP000001072"/>
    </source>
</evidence>
<gene>
    <name evidence="2" type="ORF">MELLADRAFT_70323</name>
</gene>
<feature type="region of interest" description="Disordered" evidence="1">
    <location>
        <begin position="147"/>
        <end position="175"/>
    </location>
</feature>